<evidence type="ECO:0000313" key="5">
    <source>
        <dbReference type="Proteomes" id="UP000601435"/>
    </source>
</evidence>
<evidence type="ECO:0000256" key="1">
    <source>
        <dbReference type="ARBA" id="ARBA00022737"/>
    </source>
</evidence>
<sequence length="77" mass="8399">VQILADDGASLDLKDDEGWDVLMWAALSGHFEICELLVGTFHMSPDYATEKGETALMKAAANGHWDVCEFLITEGAK</sequence>
<dbReference type="Pfam" id="PF12796">
    <property type="entry name" value="Ank_2"/>
    <property type="match status" value="1"/>
</dbReference>
<reference evidence="4" key="1">
    <citation type="submission" date="2021-02" db="EMBL/GenBank/DDBJ databases">
        <authorList>
            <person name="Dougan E. K."/>
            <person name="Rhodes N."/>
            <person name="Thang M."/>
            <person name="Chan C."/>
        </authorList>
    </citation>
    <scope>NUCLEOTIDE SEQUENCE</scope>
</reference>
<dbReference type="PROSITE" id="PS50297">
    <property type="entry name" value="ANK_REP_REGION"/>
    <property type="match status" value="1"/>
</dbReference>
<evidence type="ECO:0000256" key="2">
    <source>
        <dbReference type="ARBA" id="ARBA00023043"/>
    </source>
</evidence>
<dbReference type="EMBL" id="CAJNJA010073175">
    <property type="protein sequence ID" value="CAE7908835.1"/>
    <property type="molecule type" value="Genomic_DNA"/>
</dbReference>
<dbReference type="InterPro" id="IPR036770">
    <property type="entry name" value="Ankyrin_rpt-contain_sf"/>
</dbReference>
<dbReference type="PANTHER" id="PTHR24171:SF8">
    <property type="entry name" value="BRCA1-ASSOCIATED RING DOMAIN PROTEIN 1"/>
    <property type="match status" value="1"/>
</dbReference>
<dbReference type="SUPFAM" id="SSF48403">
    <property type="entry name" value="Ankyrin repeat"/>
    <property type="match status" value="1"/>
</dbReference>
<comment type="caution">
    <text evidence="4">The sequence shown here is derived from an EMBL/GenBank/DDBJ whole genome shotgun (WGS) entry which is preliminary data.</text>
</comment>
<keyword evidence="2 3" id="KW-0040">ANK repeat</keyword>
<dbReference type="GO" id="GO:0004842">
    <property type="term" value="F:ubiquitin-protein transferase activity"/>
    <property type="evidence" value="ECO:0007669"/>
    <property type="project" value="TreeGrafter"/>
</dbReference>
<evidence type="ECO:0000313" key="4">
    <source>
        <dbReference type="EMBL" id="CAE7908835.1"/>
    </source>
</evidence>
<keyword evidence="5" id="KW-1185">Reference proteome</keyword>
<protein>
    <submittedName>
        <fullName evidence="4">ANKRD63 protein</fullName>
    </submittedName>
</protein>
<dbReference type="PROSITE" id="PS50088">
    <property type="entry name" value="ANK_REPEAT"/>
    <property type="match status" value="1"/>
</dbReference>
<dbReference type="AlphaFoldDB" id="A0A813BKY3"/>
<dbReference type="Proteomes" id="UP000601435">
    <property type="component" value="Unassembled WGS sequence"/>
</dbReference>
<organism evidence="4 5">
    <name type="scientific">Symbiodinium necroappetens</name>
    <dbReference type="NCBI Taxonomy" id="1628268"/>
    <lineage>
        <taxon>Eukaryota</taxon>
        <taxon>Sar</taxon>
        <taxon>Alveolata</taxon>
        <taxon>Dinophyceae</taxon>
        <taxon>Suessiales</taxon>
        <taxon>Symbiodiniaceae</taxon>
        <taxon>Symbiodinium</taxon>
    </lineage>
</organism>
<gene>
    <name evidence="4" type="primary">ANKRD63</name>
    <name evidence="4" type="ORF">SNEC2469_LOCUS30874</name>
</gene>
<evidence type="ECO:0000256" key="3">
    <source>
        <dbReference type="PROSITE-ProRule" id="PRU00023"/>
    </source>
</evidence>
<dbReference type="InterPro" id="IPR002110">
    <property type="entry name" value="Ankyrin_rpt"/>
</dbReference>
<keyword evidence="1" id="KW-0677">Repeat</keyword>
<feature type="non-terminal residue" evidence="4">
    <location>
        <position position="77"/>
    </location>
</feature>
<dbReference type="PANTHER" id="PTHR24171">
    <property type="entry name" value="ANKYRIN REPEAT DOMAIN-CONTAINING PROTEIN 39-RELATED"/>
    <property type="match status" value="1"/>
</dbReference>
<dbReference type="OrthoDB" id="10264606at2759"/>
<name>A0A813BKY3_9DINO</name>
<feature type="non-terminal residue" evidence="4">
    <location>
        <position position="1"/>
    </location>
</feature>
<dbReference type="GO" id="GO:0085020">
    <property type="term" value="P:protein K6-linked ubiquitination"/>
    <property type="evidence" value="ECO:0007669"/>
    <property type="project" value="TreeGrafter"/>
</dbReference>
<dbReference type="SMART" id="SM00248">
    <property type="entry name" value="ANK"/>
    <property type="match status" value="2"/>
</dbReference>
<accession>A0A813BKY3</accession>
<proteinExistence type="predicted"/>
<feature type="repeat" description="ANK" evidence="3">
    <location>
        <begin position="51"/>
        <end position="77"/>
    </location>
</feature>
<dbReference type="Gene3D" id="1.25.40.20">
    <property type="entry name" value="Ankyrin repeat-containing domain"/>
    <property type="match status" value="1"/>
</dbReference>